<feature type="compositionally biased region" description="Basic and acidic residues" evidence="1">
    <location>
        <begin position="181"/>
        <end position="191"/>
    </location>
</feature>
<feature type="region of interest" description="Disordered" evidence="1">
    <location>
        <begin position="102"/>
        <end position="140"/>
    </location>
</feature>
<evidence type="ECO:0008006" key="5">
    <source>
        <dbReference type="Google" id="ProtNLM"/>
    </source>
</evidence>
<proteinExistence type="predicted"/>
<dbReference type="HOGENOM" id="CLU_097506_0_0_3"/>
<keyword evidence="2" id="KW-0812">Transmembrane</keyword>
<reference evidence="4" key="1">
    <citation type="journal article" date="2011" name="MBio">
        <title>Novel metabolic attributes of the genus Cyanothece, comprising a group of unicellular nitrogen-fixing Cyanobacteria.</title>
        <authorList>
            <person name="Bandyopadhyay A."/>
            <person name="Elvitigala T."/>
            <person name="Welsh E."/>
            <person name="Stockel J."/>
            <person name="Liberton M."/>
            <person name="Min H."/>
            <person name="Sherman L.A."/>
            <person name="Pakrasi H.B."/>
        </authorList>
    </citation>
    <scope>NUCLEOTIDE SEQUENCE [LARGE SCALE GENOMIC DNA]</scope>
    <source>
        <strain evidence="4">PCC 7822</strain>
    </source>
</reference>
<keyword evidence="2" id="KW-1133">Transmembrane helix</keyword>
<feature type="transmembrane region" description="Helical" evidence="2">
    <location>
        <begin position="5"/>
        <end position="24"/>
    </location>
</feature>
<name>E0U961_GLOV7</name>
<dbReference type="RefSeq" id="WP_013325357.1">
    <property type="nucleotide sequence ID" value="NC_014501.1"/>
</dbReference>
<dbReference type="KEGG" id="cyj:Cyan7822_5443"/>
<evidence type="ECO:0000256" key="1">
    <source>
        <dbReference type="SAM" id="MobiDB-lite"/>
    </source>
</evidence>
<evidence type="ECO:0000313" key="3">
    <source>
        <dbReference type="EMBL" id="ADN17319.1"/>
    </source>
</evidence>
<feature type="compositionally biased region" description="Polar residues" evidence="1">
    <location>
        <begin position="111"/>
        <end position="121"/>
    </location>
</feature>
<accession>E0U961</accession>
<dbReference type="eggNOG" id="COG5416">
    <property type="taxonomic scope" value="Bacteria"/>
</dbReference>
<feature type="compositionally biased region" description="Polar residues" evidence="1">
    <location>
        <begin position="158"/>
        <end position="177"/>
    </location>
</feature>
<dbReference type="AlphaFoldDB" id="E0U961"/>
<dbReference type="Proteomes" id="UP000008206">
    <property type="component" value="Chromosome"/>
</dbReference>
<protein>
    <recommendedName>
        <fullName evidence="5">Lipopolysaccharide assembly protein A domain-containing protein</fullName>
    </recommendedName>
</protein>
<evidence type="ECO:0000256" key="2">
    <source>
        <dbReference type="SAM" id="Phobius"/>
    </source>
</evidence>
<feature type="compositionally biased region" description="Basic and acidic residues" evidence="1">
    <location>
        <begin position="122"/>
        <end position="133"/>
    </location>
</feature>
<feature type="transmembrane region" description="Helical" evidence="2">
    <location>
        <begin position="44"/>
        <end position="67"/>
    </location>
</feature>
<evidence type="ECO:0000313" key="4">
    <source>
        <dbReference type="Proteomes" id="UP000008206"/>
    </source>
</evidence>
<dbReference type="STRING" id="497965.Cyan7822_5443"/>
<feature type="region of interest" description="Disordered" evidence="1">
    <location>
        <begin position="158"/>
        <end position="224"/>
    </location>
</feature>
<sequence>MIAIIIFRPLIIIALLVISIVFVLQNQQPVALVIFGTKTIQLSLAVWVLIFAGAGLFTSLLLQLLYVSFRRRTPREPLASMSPPEPVAPPPRQGFTREVFESNRQKEVSDRPSTTDSQTNFEWDRDNSSKDWDIETPPSEPTVIQKEFNSIFSQEQASNFEVQQQPKTTSRQGSVYSYSYREAKPPERRSPDPVYDADYRVINSPYPENPPQSTDKEDEDEEWV</sequence>
<gene>
    <name evidence="3" type="ordered locus">Cyan7822_5443</name>
</gene>
<keyword evidence="4" id="KW-1185">Reference proteome</keyword>
<organism evidence="3 4">
    <name type="scientific">Gloeothece verrucosa (strain PCC 7822)</name>
    <name type="common">Cyanothece sp. (strain PCC 7822)</name>
    <dbReference type="NCBI Taxonomy" id="497965"/>
    <lineage>
        <taxon>Bacteria</taxon>
        <taxon>Bacillati</taxon>
        <taxon>Cyanobacteriota</taxon>
        <taxon>Cyanophyceae</taxon>
        <taxon>Oscillatoriophycideae</taxon>
        <taxon>Chroococcales</taxon>
        <taxon>Aphanothecaceae</taxon>
        <taxon>Gloeothece</taxon>
        <taxon>Gloeothece verrucosa</taxon>
    </lineage>
</organism>
<keyword evidence="2" id="KW-0472">Membrane</keyword>
<dbReference type="EMBL" id="CP002198">
    <property type="protein sequence ID" value="ADN17319.1"/>
    <property type="molecule type" value="Genomic_DNA"/>
</dbReference>